<keyword evidence="3" id="KW-1185">Reference proteome</keyword>
<evidence type="ECO:0000313" key="2">
    <source>
        <dbReference type="EMBL" id="EPQ61251.1"/>
    </source>
</evidence>
<organism evidence="2 3">
    <name type="scientific">Gloeophyllum trabeum (strain ATCC 11539 / FP-39264 / Madison 617)</name>
    <name type="common">Brown rot fungus</name>
    <dbReference type="NCBI Taxonomy" id="670483"/>
    <lineage>
        <taxon>Eukaryota</taxon>
        <taxon>Fungi</taxon>
        <taxon>Dikarya</taxon>
        <taxon>Basidiomycota</taxon>
        <taxon>Agaricomycotina</taxon>
        <taxon>Agaricomycetes</taxon>
        <taxon>Gloeophyllales</taxon>
        <taxon>Gloeophyllaceae</taxon>
        <taxon>Gloeophyllum</taxon>
    </lineage>
</organism>
<dbReference type="OMA" id="DAMWRGA"/>
<dbReference type="RefSeq" id="XP_007861464.1">
    <property type="nucleotide sequence ID" value="XM_007863273.1"/>
</dbReference>
<dbReference type="OrthoDB" id="3043899at2759"/>
<dbReference type="GeneID" id="19303387"/>
<name>S7QNV2_GLOTA</name>
<feature type="transmembrane region" description="Helical" evidence="1">
    <location>
        <begin position="503"/>
        <end position="526"/>
    </location>
</feature>
<evidence type="ECO:0000313" key="3">
    <source>
        <dbReference type="Proteomes" id="UP000030669"/>
    </source>
</evidence>
<evidence type="ECO:0000256" key="1">
    <source>
        <dbReference type="SAM" id="Phobius"/>
    </source>
</evidence>
<gene>
    <name evidence="2" type="ORF">GLOTRDRAFT_135770</name>
</gene>
<dbReference type="KEGG" id="gtr:GLOTRDRAFT_135770"/>
<reference evidence="2 3" key="1">
    <citation type="journal article" date="2012" name="Science">
        <title>The Paleozoic origin of enzymatic lignin decomposition reconstructed from 31 fungal genomes.</title>
        <authorList>
            <person name="Floudas D."/>
            <person name="Binder M."/>
            <person name="Riley R."/>
            <person name="Barry K."/>
            <person name="Blanchette R.A."/>
            <person name="Henrissat B."/>
            <person name="Martinez A.T."/>
            <person name="Otillar R."/>
            <person name="Spatafora J.W."/>
            <person name="Yadav J.S."/>
            <person name="Aerts A."/>
            <person name="Benoit I."/>
            <person name="Boyd A."/>
            <person name="Carlson A."/>
            <person name="Copeland A."/>
            <person name="Coutinho P.M."/>
            <person name="de Vries R.P."/>
            <person name="Ferreira P."/>
            <person name="Findley K."/>
            <person name="Foster B."/>
            <person name="Gaskell J."/>
            <person name="Glotzer D."/>
            <person name="Gorecki P."/>
            <person name="Heitman J."/>
            <person name="Hesse C."/>
            <person name="Hori C."/>
            <person name="Igarashi K."/>
            <person name="Jurgens J.A."/>
            <person name="Kallen N."/>
            <person name="Kersten P."/>
            <person name="Kohler A."/>
            <person name="Kuees U."/>
            <person name="Kumar T.K.A."/>
            <person name="Kuo A."/>
            <person name="LaButti K."/>
            <person name="Larrondo L.F."/>
            <person name="Lindquist E."/>
            <person name="Ling A."/>
            <person name="Lombard V."/>
            <person name="Lucas S."/>
            <person name="Lundell T."/>
            <person name="Martin R."/>
            <person name="McLaughlin D.J."/>
            <person name="Morgenstern I."/>
            <person name="Morin E."/>
            <person name="Murat C."/>
            <person name="Nagy L.G."/>
            <person name="Nolan M."/>
            <person name="Ohm R.A."/>
            <person name="Patyshakuliyeva A."/>
            <person name="Rokas A."/>
            <person name="Ruiz-Duenas F.J."/>
            <person name="Sabat G."/>
            <person name="Salamov A."/>
            <person name="Samejima M."/>
            <person name="Schmutz J."/>
            <person name="Slot J.C."/>
            <person name="St John F."/>
            <person name="Stenlid J."/>
            <person name="Sun H."/>
            <person name="Sun S."/>
            <person name="Syed K."/>
            <person name="Tsang A."/>
            <person name="Wiebenga A."/>
            <person name="Young D."/>
            <person name="Pisabarro A."/>
            <person name="Eastwood D.C."/>
            <person name="Martin F."/>
            <person name="Cullen D."/>
            <person name="Grigoriev I.V."/>
            <person name="Hibbett D.S."/>
        </authorList>
    </citation>
    <scope>NUCLEOTIDE SEQUENCE [LARGE SCALE GENOMIC DNA]</scope>
    <source>
        <strain evidence="2 3">ATCC 11539</strain>
    </source>
</reference>
<proteinExistence type="predicted"/>
<dbReference type="eggNOG" id="ENOG502SKX8">
    <property type="taxonomic scope" value="Eukaryota"/>
</dbReference>
<dbReference type="EMBL" id="KB469296">
    <property type="protein sequence ID" value="EPQ61251.1"/>
    <property type="molecule type" value="Genomic_DNA"/>
</dbReference>
<dbReference type="AlphaFoldDB" id="S7QNV2"/>
<feature type="transmembrane region" description="Helical" evidence="1">
    <location>
        <begin position="58"/>
        <end position="78"/>
    </location>
</feature>
<feature type="transmembrane region" description="Helical" evidence="1">
    <location>
        <begin position="171"/>
        <end position="190"/>
    </location>
</feature>
<accession>S7QNV2</accession>
<keyword evidence="1" id="KW-1133">Transmembrane helix</keyword>
<protein>
    <submittedName>
        <fullName evidence="2">Uncharacterized protein</fullName>
    </submittedName>
</protein>
<sequence length="572" mass="61679">MEPHPSLQYQYARVDVGSVGTSSPKPMPHRAESEKYPTEASAFVVADHGHGTRLRLHLFSSVLVVLWVAFVAAMVAVLERSVAVAPTRVSLPWYYSNDGLPTVMSTIFAQAHAPITAMHLSRLSISGLRTSSGSPRTWTELFWMADQQWAGPVGIITTGWTATRRRIGPSFAFFFFSGITLLTAVTPLVLNRAYPIKTLDIAIPQVFFPSALSPSKLGGVDAYAAVAAGAGAWATNQSVISLFNSTTYTPVGQAHVHASGDYFFAGNALDLDTHLPGVRLRGGCNVVDSTDTRFNNTPQGFSQFCSTALSNIGFSMKTVIAPNALALNVSACTTDESFAPFNQSQTSNSTTYFWLVNTGSNGMVKGDLVAGVVRCDAHAVFGNASVQGRYTSFDHFTPDKLYVPSQAGEPLLGPMAAMMYYLQTVPNSEAGQAAAIDGLGYWQVGINQGLYYMSPSLDGFATALWNGIAHMAAAIELVGRDTNTPYQATRHVAVSGRKRDDRFFVAAMCLLAVWVVGLIVSSGLWLRPAFGDSLDSYAAGRLLAEQPDLVENEDIGTLDNNRRLRARFDPLR</sequence>
<dbReference type="HOGENOM" id="CLU_434802_0_0_1"/>
<keyword evidence="1" id="KW-0472">Membrane</keyword>
<keyword evidence="1" id="KW-0812">Transmembrane</keyword>
<dbReference type="Proteomes" id="UP000030669">
    <property type="component" value="Unassembled WGS sequence"/>
</dbReference>